<proteinExistence type="predicted"/>
<dbReference type="GO" id="GO:0016740">
    <property type="term" value="F:transferase activity"/>
    <property type="evidence" value="ECO:0007669"/>
    <property type="project" value="UniProtKB-KW"/>
</dbReference>
<evidence type="ECO:0000313" key="2">
    <source>
        <dbReference type="EMBL" id="SDJ38748.1"/>
    </source>
</evidence>
<gene>
    <name evidence="2" type="ORF">SAMN05216192_11663</name>
</gene>
<dbReference type="SUPFAM" id="SSF75304">
    <property type="entry name" value="Amidase signature (AS) enzymes"/>
    <property type="match status" value="1"/>
</dbReference>
<dbReference type="PANTHER" id="PTHR11895:SF67">
    <property type="entry name" value="AMIDASE DOMAIN-CONTAINING PROTEIN"/>
    <property type="match status" value="1"/>
</dbReference>
<keyword evidence="3" id="KW-1185">Reference proteome</keyword>
<evidence type="ECO:0000313" key="3">
    <source>
        <dbReference type="Proteomes" id="UP000199050"/>
    </source>
</evidence>
<dbReference type="AlphaFoldDB" id="A0A1G8TB77"/>
<feature type="domain" description="Amidase" evidence="1">
    <location>
        <begin position="26"/>
        <end position="420"/>
    </location>
</feature>
<reference evidence="3" key="1">
    <citation type="submission" date="2016-10" db="EMBL/GenBank/DDBJ databases">
        <authorList>
            <person name="Varghese N."/>
            <person name="Submissions S."/>
        </authorList>
    </citation>
    <scope>NUCLEOTIDE SEQUENCE [LARGE SCALE GENOMIC DNA]</scope>
    <source>
        <strain evidence="3">CGMCC 1.11012</strain>
    </source>
</reference>
<dbReference type="PANTHER" id="PTHR11895">
    <property type="entry name" value="TRANSAMIDASE"/>
    <property type="match status" value="1"/>
</dbReference>
<name>A0A1G8TB77_9BACL</name>
<keyword evidence="2" id="KW-0808">Transferase</keyword>
<dbReference type="Pfam" id="PF01425">
    <property type="entry name" value="Amidase"/>
    <property type="match status" value="1"/>
</dbReference>
<organism evidence="2 3">
    <name type="scientific">Paenibacillus typhae</name>
    <dbReference type="NCBI Taxonomy" id="1174501"/>
    <lineage>
        <taxon>Bacteria</taxon>
        <taxon>Bacillati</taxon>
        <taxon>Bacillota</taxon>
        <taxon>Bacilli</taxon>
        <taxon>Bacillales</taxon>
        <taxon>Paenibacillaceae</taxon>
        <taxon>Paenibacillus</taxon>
    </lineage>
</organism>
<dbReference type="InterPro" id="IPR036928">
    <property type="entry name" value="AS_sf"/>
</dbReference>
<dbReference type="InterPro" id="IPR023631">
    <property type="entry name" value="Amidase_dom"/>
</dbReference>
<protein>
    <submittedName>
        <fullName evidence="2">Asp-tRNAAsn/Glu-tRNAGln amidotransferase A subunit</fullName>
    </submittedName>
</protein>
<dbReference type="Gene3D" id="3.90.1300.10">
    <property type="entry name" value="Amidase signature (AS) domain"/>
    <property type="match status" value="1"/>
</dbReference>
<dbReference type="RefSeq" id="WP_090715327.1">
    <property type="nucleotide sequence ID" value="NZ_CBCSKY010000026.1"/>
</dbReference>
<dbReference type="InterPro" id="IPR000120">
    <property type="entry name" value="Amidase"/>
</dbReference>
<accession>A0A1G8TB77</accession>
<sequence>MQLVRNSLNDLIHNTEEAGSSLRKSIDSYLTRFRELEPQIHAFVPEARLEQRLKLEQERLLASLAGTACKPALWGIPVGIKDLIHVKDLPTQAGSRLPAKALAGVEASIVTRLRELGAVIAGKTVTEEFAYHGPIATLNPHNPEHTPGGSSAGSAAAVAAGLCPLAVGTQTLRSVLAPASFCGVVGFKPSYNRVPLDGVIKLSPSFDTIGLFAQDLSGMETAAELLIPEWNARHVSRKPVLGIPRGVYMELMSDEVKHAFAAQVQSLEQLGYQVKLVQMPWEDELIYGNAMLRFIQGEMAREHAERFGVYEEFYGASVREAILSGAAVPEEELADCRQLQLELRAKLKKLMDQEGLDLWVSPAQGGTAPRLEANNTGWPGMTAIWTFAGCPAISIPAADIGGLPLGFQCVGSYGEDEWLLAWARQVALDLCPDKI</sequence>
<dbReference type="Proteomes" id="UP000199050">
    <property type="component" value="Unassembled WGS sequence"/>
</dbReference>
<dbReference type="EMBL" id="FNDX01000016">
    <property type="protein sequence ID" value="SDJ38748.1"/>
    <property type="molecule type" value="Genomic_DNA"/>
</dbReference>
<evidence type="ECO:0000259" key="1">
    <source>
        <dbReference type="Pfam" id="PF01425"/>
    </source>
</evidence>
<dbReference type="OrthoDB" id="9811471at2"/>
<dbReference type="STRING" id="1174501.SAMN05216192_11663"/>